<gene>
    <name evidence="1" type="ORF">PsorP6_006465</name>
</gene>
<proteinExistence type="predicted"/>
<name>A0ACC0W710_9STRA</name>
<evidence type="ECO:0000313" key="1">
    <source>
        <dbReference type="EMBL" id="KAI9913879.1"/>
    </source>
</evidence>
<comment type="caution">
    <text evidence="1">The sequence shown here is derived from an EMBL/GenBank/DDBJ whole genome shotgun (WGS) entry which is preliminary data.</text>
</comment>
<protein>
    <submittedName>
        <fullName evidence="1">Uncharacterized protein</fullName>
    </submittedName>
</protein>
<evidence type="ECO:0000313" key="2">
    <source>
        <dbReference type="Proteomes" id="UP001163321"/>
    </source>
</evidence>
<reference evidence="1 2" key="1">
    <citation type="journal article" date="2022" name="bioRxiv">
        <title>The genome of the oomycete Peronosclerospora sorghi, a cosmopolitan pathogen of maize and sorghum, is inflated with dispersed pseudogenes.</title>
        <authorList>
            <person name="Fletcher K."/>
            <person name="Martin F."/>
            <person name="Isakeit T."/>
            <person name="Cavanaugh K."/>
            <person name="Magill C."/>
            <person name="Michelmore R."/>
        </authorList>
    </citation>
    <scope>NUCLEOTIDE SEQUENCE [LARGE SCALE GENOMIC DNA]</scope>
    <source>
        <strain evidence="1">P6</strain>
    </source>
</reference>
<organism evidence="1 2">
    <name type="scientific">Peronosclerospora sorghi</name>
    <dbReference type="NCBI Taxonomy" id="230839"/>
    <lineage>
        <taxon>Eukaryota</taxon>
        <taxon>Sar</taxon>
        <taxon>Stramenopiles</taxon>
        <taxon>Oomycota</taxon>
        <taxon>Peronosporomycetes</taxon>
        <taxon>Peronosporales</taxon>
        <taxon>Peronosporaceae</taxon>
        <taxon>Peronosclerospora</taxon>
    </lineage>
</organism>
<accession>A0ACC0W710</accession>
<sequence>MDDPTDAFVVPRRLFTAHTRRADVSPSLFFTPAAFASFSVFGDTFESRFYGPIEAQALPLIPRASPRKRSSHWHERKKETTDLIQLLADAVDRKRMKAPTNPIEVENARRRVSHLSVAQHEAYLKLLHKRVDAQKRGLPGVLALGPDDTKEWHDLHPDVEQEQVVYCRMLARALAAEAAAQEKHVPTFVLSWYKAMLAQTQHELYRLYPRWFEPCLSVDVPSSSVASDTDDATFPANQVFCRGTCCTVDVTQLAPGHVLETDGLALDVACPRQVISEDPTATHLMETFDCDVAISSSTLVTLFDSDTSTHFASVPTGWGVPIKSRWSTDRKKKRIYLDRPLPGCTPHTREKVAEAGRAALLARFELESLRDTSTGRQTVYYMWPLQDKRILVRSTIHASMIVRDGSEVPHETAKAATTPLSVFVKPDYQLLGVEEQLTTSERCRFWLHSWLRGGATVLVARLNPRTRLITSWSTYSPASLLYGEKKHLPLEMIDPAPKLKMLSVLFAALGDVPVGTYLVRPKDAPGPSTFGPHHAGFHVLVAYEADNNAQAVVDLHRLIPQDIDDDKVPTPVSERVAVLPAWTRSDRIPYTFSTGKYCVAFVLDGTCPTLATCDAVHVGLKPGNTNRWRLETLTKRNALATGLLRQPRTVVLPHRFCGDDRAPPRLATAADLLTRIPCPTTTKPGSSPCALPHFTVHEILERVANHVIRHQRGKRNDAKTKSRKRQRHRVS</sequence>
<keyword evidence="2" id="KW-1185">Reference proteome</keyword>
<dbReference type="EMBL" id="CM047583">
    <property type="protein sequence ID" value="KAI9913879.1"/>
    <property type="molecule type" value="Genomic_DNA"/>
</dbReference>
<dbReference type="Proteomes" id="UP001163321">
    <property type="component" value="Chromosome 4"/>
</dbReference>